<comment type="similarity">
    <text evidence="1">Belongs to the LysR transcriptional regulatory family.</text>
</comment>
<keyword evidence="7" id="KW-1185">Reference proteome</keyword>
<dbReference type="PANTHER" id="PTHR30118">
    <property type="entry name" value="HTH-TYPE TRANSCRIPTIONAL REGULATOR LEUO-RELATED"/>
    <property type="match status" value="1"/>
</dbReference>
<dbReference type="Gene3D" id="3.40.190.10">
    <property type="entry name" value="Periplasmic binding protein-like II"/>
    <property type="match status" value="2"/>
</dbReference>
<dbReference type="EMBL" id="JAAIVB010000012">
    <property type="protein sequence ID" value="NEX60485.1"/>
    <property type="molecule type" value="Genomic_DNA"/>
</dbReference>
<dbReference type="Gene3D" id="1.10.10.10">
    <property type="entry name" value="Winged helix-like DNA-binding domain superfamily/Winged helix DNA-binding domain"/>
    <property type="match status" value="1"/>
</dbReference>
<keyword evidence="2" id="KW-0805">Transcription regulation</keyword>
<dbReference type="GO" id="GO:0003677">
    <property type="term" value="F:DNA binding"/>
    <property type="evidence" value="ECO:0007669"/>
    <property type="project" value="UniProtKB-KW"/>
</dbReference>
<dbReference type="PANTHER" id="PTHR30118:SF15">
    <property type="entry name" value="TRANSCRIPTIONAL REGULATORY PROTEIN"/>
    <property type="match status" value="1"/>
</dbReference>
<dbReference type="InterPro" id="IPR037402">
    <property type="entry name" value="YidZ_PBP2"/>
</dbReference>
<name>A0A6B3SMD1_9BURK</name>
<reference evidence="6 7" key="1">
    <citation type="submission" date="2020-02" db="EMBL/GenBank/DDBJ databases">
        <authorList>
            <person name="Kim M.K."/>
        </authorList>
    </citation>
    <scope>NUCLEOTIDE SEQUENCE [LARGE SCALE GENOMIC DNA]</scope>
    <source>
        <strain evidence="6 7">17J57-3</strain>
    </source>
</reference>
<dbReference type="RefSeq" id="WP_163960959.1">
    <property type="nucleotide sequence ID" value="NZ_JAAIVB010000012.1"/>
</dbReference>
<protein>
    <submittedName>
        <fullName evidence="6">LysR family transcriptional regulator</fullName>
    </submittedName>
</protein>
<evidence type="ECO:0000256" key="4">
    <source>
        <dbReference type="ARBA" id="ARBA00023163"/>
    </source>
</evidence>
<sequence length="328" mass="36648">MHLSRIDLNLFTVFDAIYSEGSVTRASQKLNLTQPAISHALSRLRQLFDDPLFVRQGHAMVSTPLARSLIEPVRRSLRGLELTLHGLDRFDPASSDRGFNLALRDVLEATILPPLLNRVRGNAPMVGIAASHVERRELESELAAGTLDAAIDVLLPLSKDILHTRIYQDTTVVVVRRDHPAIRGRLDLDTYLAQDHILASSRRRGPGLEDFELSRLGLERRIRLRCQHYFAACRVVSESDLVLTMPGRYAHIANEQFGNQILPFPMEVPPFDVFLYWHANVDNDAANRWIREQVIESVRQHPAVAGVRRVKKAAGGKAASGRGQAGSD</sequence>
<dbReference type="GO" id="GO:0003700">
    <property type="term" value="F:DNA-binding transcription factor activity"/>
    <property type="evidence" value="ECO:0007669"/>
    <property type="project" value="InterPro"/>
</dbReference>
<dbReference type="Proteomes" id="UP000482155">
    <property type="component" value="Unassembled WGS sequence"/>
</dbReference>
<dbReference type="Pfam" id="PF00126">
    <property type="entry name" value="HTH_1"/>
    <property type="match status" value="1"/>
</dbReference>
<dbReference type="InterPro" id="IPR000847">
    <property type="entry name" value="LysR_HTH_N"/>
</dbReference>
<evidence type="ECO:0000313" key="7">
    <source>
        <dbReference type="Proteomes" id="UP000482155"/>
    </source>
</evidence>
<evidence type="ECO:0000313" key="6">
    <source>
        <dbReference type="EMBL" id="NEX60485.1"/>
    </source>
</evidence>
<evidence type="ECO:0000256" key="3">
    <source>
        <dbReference type="ARBA" id="ARBA00023125"/>
    </source>
</evidence>
<evidence type="ECO:0000259" key="5">
    <source>
        <dbReference type="PROSITE" id="PS50931"/>
    </source>
</evidence>
<dbReference type="PROSITE" id="PS50931">
    <property type="entry name" value="HTH_LYSR"/>
    <property type="match status" value="1"/>
</dbReference>
<dbReference type="InterPro" id="IPR036388">
    <property type="entry name" value="WH-like_DNA-bd_sf"/>
</dbReference>
<comment type="caution">
    <text evidence="6">The sequence shown here is derived from an EMBL/GenBank/DDBJ whole genome shotgun (WGS) entry which is preliminary data.</text>
</comment>
<dbReference type="SUPFAM" id="SSF46785">
    <property type="entry name" value="Winged helix' DNA-binding domain"/>
    <property type="match status" value="1"/>
</dbReference>
<dbReference type="SUPFAM" id="SSF53850">
    <property type="entry name" value="Periplasmic binding protein-like II"/>
    <property type="match status" value="1"/>
</dbReference>
<evidence type="ECO:0000256" key="1">
    <source>
        <dbReference type="ARBA" id="ARBA00009437"/>
    </source>
</evidence>
<dbReference type="CDD" id="cd08417">
    <property type="entry name" value="PBP2_Nitroaromatics_like"/>
    <property type="match status" value="1"/>
</dbReference>
<dbReference type="AlphaFoldDB" id="A0A6B3SMD1"/>
<organism evidence="6 7">
    <name type="scientific">Noviherbaspirillum galbum</name>
    <dbReference type="NCBI Taxonomy" id="2709383"/>
    <lineage>
        <taxon>Bacteria</taxon>
        <taxon>Pseudomonadati</taxon>
        <taxon>Pseudomonadota</taxon>
        <taxon>Betaproteobacteria</taxon>
        <taxon>Burkholderiales</taxon>
        <taxon>Oxalobacteraceae</taxon>
        <taxon>Noviherbaspirillum</taxon>
    </lineage>
</organism>
<dbReference type="InterPro" id="IPR005119">
    <property type="entry name" value="LysR_subst-bd"/>
</dbReference>
<gene>
    <name evidence="6" type="ORF">G3574_05300</name>
</gene>
<keyword evidence="3" id="KW-0238">DNA-binding</keyword>
<accession>A0A6B3SMD1</accession>
<feature type="domain" description="HTH lysR-type" evidence="5">
    <location>
        <begin position="6"/>
        <end position="63"/>
    </location>
</feature>
<proteinExistence type="inferred from homology"/>
<dbReference type="PRINTS" id="PR00039">
    <property type="entry name" value="HTHLYSR"/>
</dbReference>
<dbReference type="InterPro" id="IPR050389">
    <property type="entry name" value="LysR-type_TF"/>
</dbReference>
<evidence type="ECO:0000256" key="2">
    <source>
        <dbReference type="ARBA" id="ARBA00023015"/>
    </source>
</evidence>
<dbReference type="Pfam" id="PF03466">
    <property type="entry name" value="LysR_substrate"/>
    <property type="match status" value="1"/>
</dbReference>
<keyword evidence="4" id="KW-0804">Transcription</keyword>
<dbReference type="InterPro" id="IPR036390">
    <property type="entry name" value="WH_DNA-bd_sf"/>
</dbReference>